<dbReference type="Proteomes" id="UP000030764">
    <property type="component" value="Unassembled WGS sequence"/>
</dbReference>
<name>A0A085LQD1_9BILA</name>
<organism evidence="1 2">
    <name type="scientific">Trichuris suis</name>
    <name type="common">pig whipworm</name>
    <dbReference type="NCBI Taxonomy" id="68888"/>
    <lineage>
        <taxon>Eukaryota</taxon>
        <taxon>Metazoa</taxon>
        <taxon>Ecdysozoa</taxon>
        <taxon>Nematoda</taxon>
        <taxon>Enoplea</taxon>
        <taxon>Dorylaimia</taxon>
        <taxon>Trichinellida</taxon>
        <taxon>Trichuridae</taxon>
        <taxon>Trichuris</taxon>
    </lineage>
</organism>
<evidence type="ECO:0000313" key="1">
    <source>
        <dbReference type="EMBL" id="KFD47177.1"/>
    </source>
</evidence>
<dbReference type="AlphaFoldDB" id="A0A085LQD1"/>
<sequence>MRCALMHCKTESGPQEVRSTDELMRLSGLSIDRCLKSVPVHKQSLCSSAHPSARIDIDGSTGNAVRNRNEHRNAAHVAHL</sequence>
<reference evidence="1 2" key="1">
    <citation type="journal article" date="2014" name="Nat. Genet.">
        <title>Genome and transcriptome of the porcine whipworm Trichuris suis.</title>
        <authorList>
            <person name="Jex A.R."/>
            <person name="Nejsum P."/>
            <person name="Schwarz E.M."/>
            <person name="Hu L."/>
            <person name="Young N.D."/>
            <person name="Hall R.S."/>
            <person name="Korhonen P.K."/>
            <person name="Liao S."/>
            <person name="Thamsborg S."/>
            <person name="Xia J."/>
            <person name="Xu P."/>
            <person name="Wang S."/>
            <person name="Scheerlinck J.P."/>
            <person name="Hofmann A."/>
            <person name="Sternberg P.W."/>
            <person name="Wang J."/>
            <person name="Gasser R.B."/>
        </authorList>
    </citation>
    <scope>NUCLEOTIDE SEQUENCE [LARGE SCALE GENOMIC DNA]</scope>
    <source>
        <strain evidence="1">DCEP-RM93M</strain>
    </source>
</reference>
<keyword evidence="2" id="KW-1185">Reference proteome</keyword>
<accession>A0A085LQD1</accession>
<gene>
    <name evidence="1" type="ORF">M513_11946</name>
</gene>
<protein>
    <submittedName>
        <fullName evidence="1">Uncharacterized protein</fullName>
    </submittedName>
</protein>
<proteinExistence type="predicted"/>
<evidence type="ECO:0000313" key="2">
    <source>
        <dbReference type="Proteomes" id="UP000030764"/>
    </source>
</evidence>
<dbReference type="EMBL" id="KL363337">
    <property type="protein sequence ID" value="KFD47177.1"/>
    <property type="molecule type" value="Genomic_DNA"/>
</dbReference>